<evidence type="ECO:0000313" key="1">
    <source>
        <dbReference type="EMBL" id="MDK2063290.1"/>
    </source>
</evidence>
<dbReference type="RefSeq" id="WP_152055125.1">
    <property type="nucleotide sequence ID" value="NZ_CABVRY010000020.1"/>
</dbReference>
<comment type="caution">
    <text evidence="1">The sequence shown here is derived from an EMBL/GenBank/DDBJ whole genome shotgun (WGS) entry which is preliminary data.</text>
</comment>
<accession>A0AAW6VS98</accession>
<dbReference type="AlphaFoldDB" id="A0AAW6VS98"/>
<reference evidence="1" key="2">
    <citation type="submission" date="2023-02" db="EMBL/GenBank/DDBJ databases">
        <authorList>
            <person name="Concha-Toloza M."/>
            <person name="Lopez-Cantillo M."/>
            <person name="Molina-Mora J."/>
            <person name="Collado L."/>
        </authorList>
    </citation>
    <scope>NUCLEOTIDE SEQUENCE</scope>
    <source>
        <strain evidence="1">FR1p273A</strain>
    </source>
</reference>
<proteinExistence type="predicted"/>
<protein>
    <recommendedName>
        <fullName evidence="3">DNA-directed DNA polymerase family A palm domain-containing protein</fullName>
    </recommendedName>
</protein>
<name>A0AAW6VS98_9BACT</name>
<reference evidence="1" key="1">
    <citation type="journal article" date="2023" name="Antibiotics">
        <title>Genomic Characterization of Antibiotic-Resistant Campylobacterales Isolated from Chilean Poultry Meat.</title>
        <authorList>
            <person name="Concha-Toloza M."/>
            <person name="Lopez-Cantillo M."/>
            <person name="Molina-Mora J.A."/>
            <person name="Collado L."/>
        </authorList>
    </citation>
    <scope>NUCLEOTIDE SEQUENCE</scope>
    <source>
        <strain evidence="1">FR1p273A</strain>
    </source>
</reference>
<dbReference type="EMBL" id="JAQTJH010000034">
    <property type="protein sequence ID" value="MDK2063290.1"/>
    <property type="molecule type" value="Genomic_DNA"/>
</dbReference>
<organism evidence="1 2">
    <name type="scientific">Aliarcobacter butzleri</name>
    <dbReference type="NCBI Taxonomy" id="28197"/>
    <lineage>
        <taxon>Bacteria</taxon>
        <taxon>Pseudomonadati</taxon>
        <taxon>Campylobacterota</taxon>
        <taxon>Epsilonproteobacteria</taxon>
        <taxon>Campylobacterales</taxon>
        <taxon>Arcobacteraceae</taxon>
        <taxon>Aliarcobacter</taxon>
    </lineage>
</organism>
<evidence type="ECO:0008006" key="3">
    <source>
        <dbReference type="Google" id="ProtNLM"/>
    </source>
</evidence>
<dbReference type="Proteomes" id="UP001237843">
    <property type="component" value="Unassembled WGS sequence"/>
</dbReference>
<sequence length="502" mass="59580">MSNTQSETSSINIFKGLYKWYLQQPDSFFPSRSDSVYDFGVLMFIQKYIEFSYIEHKEDSMLMVLTYDYRTKEKSTSSTYLKLFYTYFDEEIKSNNEENIASGYKLKDEYIKEIYEYIYKDFFDSGSKTLEYYEIHRNKYSKKSLYKTSKGFVDTKKEAQEIEGLTRYTVDTLELSKPKLILDKKKARPHKTKFHIPNGYRKEKVFINKEHLVNILKNNEIVDSKEAMLYLSVLIKYELFPYVIYKKGNTGRLNSVTTINEKHYPILTNYQGIKKDYRKNIFKGFYEYDINTSAPVILSQLYEKEFPNKKKLKIVNEYIERKTEYRIKWAKKLFGDNEKENIKRIKSILTSLFFGASLEESYMMGKETKAHFTKDKEEEELDNLKSNSKFLKLVDEVETLYSSLSEKYLSHRKGTKSKRVTNILGITKEFKRSEKNKAIAHIYQGYEVKILLALYEKYEEDTVLLLHDAIFTKVKLDIDEVEKIAYEASGYSVKYEEEIIGE</sequence>
<gene>
    <name evidence="1" type="ORF">PT520_12275</name>
</gene>
<evidence type="ECO:0000313" key="2">
    <source>
        <dbReference type="Proteomes" id="UP001237843"/>
    </source>
</evidence>